<dbReference type="Proteomes" id="UP000789759">
    <property type="component" value="Unassembled WGS sequence"/>
</dbReference>
<evidence type="ECO:0000256" key="1">
    <source>
        <dbReference type="PROSITE-ProRule" id="PRU00047"/>
    </source>
</evidence>
<sequence>MPSDTIVSLPSETIKKFEANGELDLLRQEISDIKEWLEKIFRDSESQEDYIDYLEKLLQEVDNIRRYFQSPTTITPTINSIIDYLNIISDARNRLERIVLEIYLQANARAINAENRKNKCKTLENDLLLADVQLDNKWALQYNPSNIATVAEDLTSIASLIAQIPNYSGQIPPDEWYQRINQILTLSSIMAGTFNNALRADILKSTNIDTPARFIVWLHHKYQTETVGTQQVATQRLAQEKFLPFDNPESYEARICPLLLGVADGDANILGLLKGHLSGELYTWMKITNPGGIDAFFTELKNMWLEHPPNLYKGSIPDQIFQTSAVNIQNKLHSDSSGISRAELDSMIKSQLALVPTISIQSSQLQKTQALQSQQKQPDFSNYLRVPDKYMPERPPVGYGVNSEKFIHCDLINPTPSASQIIESLANNLYKKVSDMFSAKPMQSKKNIEVDSDKELADHMGKLSINKVLSKGFEAGVHAVIKSSKHCCSNCNKTGHNSRKCPRKKSKNSKRSSKNKKSKGKKKVNQKSSSSKLLSKKVSKSHKIDKEPKSCKRGGSKQTVLEQTICKIIQKPASEISNSDEDETLDDPMEIDFVCQKEPNIGIATIPCKIKCLKIPAMILDSGTETEIITEDIFKRINGKIDRSVKYDLSGNLLITLTPDCTIYENFVVVKHSKPMLIFLNRLLKKYEYVIDWNNDKMKIHHNGKDHIFPVTMHKVKNKLEVNCTNVVQDNKPLISDQISQKIDRDEDDSIPFDEWCASADFSLDSVNLTLAKQAPK</sequence>
<proteinExistence type="predicted"/>
<dbReference type="InterPro" id="IPR036875">
    <property type="entry name" value="Znf_CCHC_sf"/>
</dbReference>
<dbReference type="PROSITE" id="PS50158">
    <property type="entry name" value="ZF_CCHC"/>
    <property type="match status" value="1"/>
</dbReference>
<organism evidence="4 5">
    <name type="scientific">Cetraspora pellucida</name>
    <dbReference type="NCBI Taxonomy" id="1433469"/>
    <lineage>
        <taxon>Eukaryota</taxon>
        <taxon>Fungi</taxon>
        <taxon>Fungi incertae sedis</taxon>
        <taxon>Mucoromycota</taxon>
        <taxon>Glomeromycotina</taxon>
        <taxon>Glomeromycetes</taxon>
        <taxon>Diversisporales</taxon>
        <taxon>Gigasporaceae</taxon>
        <taxon>Cetraspora</taxon>
    </lineage>
</organism>
<keyword evidence="5" id="KW-1185">Reference proteome</keyword>
<keyword evidence="1" id="KW-0863">Zinc-finger</keyword>
<protein>
    <submittedName>
        <fullName evidence="4">6550_t:CDS:1</fullName>
    </submittedName>
</protein>
<gene>
    <name evidence="4" type="ORF">CPELLU_LOCUS15813</name>
</gene>
<keyword evidence="1" id="KW-0862">Zinc</keyword>
<evidence type="ECO:0000256" key="2">
    <source>
        <dbReference type="SAM" id="MobiDB-lite"/>
    </source>
</evidence>
<name>A0A9N9J7Y9_9GLOM</name>
<feature type="domain" description="CCHC-type" evidence="3">
    <location>
        <begin position="488"/>
        <end position="503"/>
    </location>
</feature>
<dbReference type="GO" id="GO:0003676">
    <property type="term" value="F:nucleic acid binding"/>
    <property type="evidence" value="ECO:0007669"/>
    <property type="project" value="InterPro"/>
</dbReference>
<dbReference type="OrthoDB" id="2404201at2759"/>
<evidence type="ECO:0000313" key="4">
    <source>
        <dbReference type="EMBL" id="CAG8769933.1"/>
    </source>
</evidence>
<keyword evidence="1" id="KW-0479">Metal-binding</keyword>
<evidence type="ECO:0000259" key="3">
    <source>
        <dbReference type="PROSITE" id="PS50158"/>
    </source>
</evidence>
<dbReference type="Gene3D" id="2.40.70.10">
    <property type="entry name" value="Acid Proteases"/>
    <property type="match status" value="1"/>
</dbReference>
<dbReference type="InterPro" id="IPR021109">
    <property type="entry name" value="Peptidase_aspartic_dom_sf"/>
</dbReference>
<reference evidence="4" key="1">
    <citation type="submission" date="2021-06" db="EMBL/GenBank/DDBJ databases">
        <authorList>
            <person name="Kallberg Y."/>
            <person name="Tangrot J."/>
            <person name="Rosling A."/>
        </authorList>
    </citation>
    <scope>NUCLEOTIDE SEQUENCE</scope>
    <source>
        <strain evidence="4">FL966</strain>
    </source>
</reference>
<feature type="non-terminal residue" evidence="4">
    <location>
        <position position="777"/>
    </location>
</feature>
<dbReference type="InterPro" id="IPR001878">
    <property type="entry name" value="Znf_CCHC"/>
</dbReference>
<dbReference type="EMBL" id="CAJVQA010021617">
    <property type="protein sequence ID" value="CAG8769933.1"/>
    <property type="molecule type" value="Genomic_DNA"/>
</dbReference>
<dbReference type="SUPFAM" id="SSF57756">
    <property type="entry name" value="Retrovirus zinc finger-like domains"/>
    <property type="match status" value="1"/>
</dbReference>
<dbReference type="AlphaFoldDB" id="A0A9N9J7Y9"/>
<comment type="caution">
    <text evidence="4">The sequence shown here is derived from an EMBL/GenBank/DDBJ whole genome shotgun (WGS) entry which is preliminary data.</text>
</comment>
<dbReference type="GO" id="GO:0008270">
    <property type="term" value="F:zinc ion binding"/>
    <property type="evidence" value="ECO:0007669"/>
    <property type="project" value="UniProtKB-KW"/>
</dbReference>
<evidence type="ECO:0000313" key="5">
    <source>
        <dbReference type="Proteomes" id="UP000789759"/>
    </source>
</evidence>
<feature type="compositionally biased region" description="Basic residues" evidence="2">
    <location>
        <begin position="496"/>
        <end position="525"/>
    </location>
</feature>
<accession>A0A9N9J7Y9</accession>
<feature type="region of interest" description="Disordered" evidence="2">
    <location>
        <begin position="492"/>
        <end position="556"/>
    </location>
</feature>